<proteinExistence type="predicted"/>
<name>A0AAU9Y271_9CNID</name>
<sequence>MYDTLESMDCLGEMNSDNLEKINFRLPKWAQTKFCEHMKNLERQGRVMPTFKDVVNFLNDRADVANHPFLSNPVSEMKTQNYKIPASKFTSMATEGATDQSEHGNAVKNDKKTGKCPMCMRSHPL</sequence>
<organism evidence="1 2">
    <name type="scientific">Pocillopora meandrina</name>
    <dbReference type="NCBI Taxonomy" id="46732"/>
    <lineage>
        <taxon>Eukaryota</taxon>
        <taxon>Metazoa</taxon>
        <taxon>Cnidaria</taxon>
        <taxon>Anthozoa</taxon>
        <taxon>Hexacorallia</taxon>
        <taxon>Scleractinia</taxon>
        <taxon>Astrocoeniina</taxon>
        <taxon>Pocilloporidae</taxon>
        <taxon>Pocillopora</taxon>
    </lineage>
</organism>
<protein>
    <submittedName>
        <fullName evidence="1">Uncharacterized protein</fullName>
    </submittedName>
</protein>
<evidence type="ECO:0000313" key="1">
    <source>
        <dbReference type="EMBL" id="CAH3162974.1"/>
    </source>
</evidence>
<evidence type="ECO:0000313" key="2">
    <source>
        <dbReference type="Proteomes" id="UP001159428"/>
    </source>
</evidence>
<dbReference type="Proteomes" id="UP001159428">
    <property type="component" value="Unassembled WGS sequence"/>
</dbReference>
<comment type="caution">
    <text evidence="1">The sequence shown here is derived from an EMBL/GenBank/DDBJ whole genome shotgun (WGS) entry which is preliminary data.</text>
</comment>
<dbReference type="AlphaFoldDB" id="A0AAU9Y271"/>
<dbReference type="PANTHER" id="PTHR47331">
    <property type="entry name" value="PHD-TYPE DOMAIN-CONTAINING PROTEIN"/>
    <property type="match status" value="1"/>
</dbReference>
<gene>
    <name evidence="1" type="ORF">PMEA_00034505</name>
</gene>
<reference evidence="1 2" key="1">
    <citation type="submission" date="2022-05" db="EMBL/GenBank/DDBJ databases">
        <authorList>
            <consortium name="Genoscope - CEA"/>
            <person name="William W."/>
        </authorList>
    </citation>
    <scope>NUCLEOTIDE SEQUENCE [LARGE SCALE GENOMIC DNA]</scope>
</reference>
<keyword evidence="2" id="KW-1185">Reference proteome</keyword>
<dbReference type="EMBL" id="CALNXJ010000089">
    <property type="protein sequence ID" value="CAH3162974.1"/>
    <property type="molecule type" value="Genomic_DNA"/>
</dbReference>
<accession>A0AAU9Y271</accession>